<evidence type="ECO:0000313" key="1">
    <source>
        <dbReference type="EMBL" id="KAA8570131.1"/>
    </source>
</evidence>
<dbReference type="EMBL" id="VICG01000007">
    <property type="protein sequence ID" value="KAA8570131.1"/>
    <property type="molecule type" value="Genomic_DNA"/>
</dbReference>
<protein>
    <submittedName>
        <fullName evidence="1">Uncharacterized protein</fullName>
    </submittedName>
</protein>
<accession>A0A5M9JLI1</accession>
<dbReference type="AlphaFoldDB" id="A0A5M9JLI1"/>
<reference evidence="1 2" key="1">
    <citation type="submission" date="2019-06" db="EMBL/GenBank/DDBJ databases">
        <title>Genome Sequence of the Brown Rot Fungal Pathogen Monilinia fructicola.</title>
        <authorList>
            <person name="De Miccolis Angelini R.M."/>
            <person name="Landi L."/>
            <person name="Abate D."/>
            <person name="Pollastro S."/>
            <person name="Romanazzi G."/>
            <person name="Faretra F."/>
        </authorList>
    </citation>
    <scope>NUCLEOTIDE SEQUENCE [LARGE SCALE GENOMIC DNA]</scope>
    <source>
        <strain evidence="1 2">Mfrc123</strain>
    </source>
</reference>
<dbReference type="Proteomes" id="UP000322873">
    <property type="component" value="Unassembled WGS sequence"/>
</dbReference>
<gene>
    <name evidence="1" type="ORF">EYC84_002462</name>
</gene>
<keyword evidence="2" id="KW-1185">Reference proteome</keyword>
<name>A0A5M9JLI1_MONFR</name>
<proteinExistence type="predicted"/>
<organism evidence="1 2">
    <name type="scientific">Monilinia fructicola</name>
    <name type="common">Brown rot fungus</name>
    <name type="synonym">Ciboria fructicola</name>
    <dbReference type="NCBI Taxonomy" id="38448"/>
    <lineage>
        <taxon>Eukaryota</taxon>
        <taxon>Fungi</taxon>
        <taxon>Dikarya</taxon>
        <taxon>Ascomycota</taxon>
        <taxon>Pezizomycotina</taxon>
        <taxon>Leotiomycetes</taxon>
        <taxon>Helotiales</taxon>
        <taxon>Sclerotiniaceae</taxon>
        <taxon>Monilinia</taxon>
    </lineage>
</organism>
<evidence type="ECO:0000313" key="2">
    <source>
        <dbReference type="Proteomes" id="UP000322873"/>
    </source>
</evidence>
<sequence length="168" mass="19279">MRNRGVNEAFTEAARVALSVNPNGGDGDGKCEVMRWWFEREIFCDFALRWYIYLSWAERNLGGAVEDFTGLFLTLFLRSFFLCLNFYGSSPFSHASKTHQAFSIYEQSIRFGVGVEKSDDGRMSRRIGGWWGNTRAVGTQRIGENGRRIEEDSCIEDLVHAWVRDRIG</sequence>
<comment type="caution">
    <text evidence="1">The sequence shown here is derived from an EMBL/GenBank/DDBJ whole genome shotgun (WGS) entry which is preliminary data.</text>
</comment>